<dbReference type="Proteomes" id="UP001461498">
    <property type="component" value="Unassembled WGS sequence"/>
</dbReference>
<evidence type="ECO:0000256" key="1">
    <source>
        <dbReference type="SAM" id="SignalP"/>
    </source>
</evidence>
<organism evidence="2 3">
    <name type="scientific">Rhynocoris fuscipes</name>
    <dbReference type="NCBI Taxonomy" id="488301"/>
    <lineage>
        <taxon>Eukaryota</taxon>
        <taxon>Metazoa</taxon>
        <taxon>Ecdysozoa</taxon>
        <taxon>Arthropoda</taxon>
        <taxon>Hexapoda</taxon>
        <taxon>Insecta</taxon>
        <taxon>Pterygota</taxon>
        <taxon>Neoptera</taxon>
        <taxon>Paraneoptera</taxon>
        <taxon>Hemiptera</taxon>
        <taxon>Heteroptera</taxon>
        <taxon>Panheteroptera</taxon>
        <taxon>Cimicomorpha</taxon>
        <taxon>Reduviidae</taxon>
        <taxon>Harpactorinae</taxon>
        <taxon>Harpactorini</taxon>
        <taxon>Rhynocoris</taxon>
    </lineage>
</organism>
<protein>
    <submittedName>
        <fullName evidence="2">Uncharacterized protein</fullName>
    </submittedName>
</protein>
<keyword evidence="3" id="KW-1185">Reference proteome</keyword>
<evidence type="ECO:0000313" key="2">
    <source>
        <dbReference type="EMBL" id="KAK9505720.1"/>
    </source>
</evidence>
<sequence length="155" mass="15894">MIVIPFCLTYLIVSTLAAPHSSDVNVENLLDSDNSNVTLTEDVMGHQNKTIDLNVELENQSQNAENKSLVKRHYCNTCGGGYGGGYGGGKILVVPVVVVPVKTGGCYSKWCGYQRSSCGHGGCGGGCGSGCGGGGGGGAYAYASASAHSFSYGRK</sequence>
<accession>A0AAW1D7I6</accession>
<gene>
    <name evidence="2" type="ORF">O3M35_009710</name>
</gene>
<dbReference type="AlphaFoldDB" id="A0AAW1D7I6"/>
<feature type="signal peptide" evidence="1">
    <location>
        <begin position="1"/>
        <end position="17"/>
    </location>
</feature>
<comment type="caution">
    <text evidence="2">The sequence shown here is derived from an EMBL/GenBank/DDBJ whole genome shotgun (WGS) entry which is preliminary data.</text>
</comment>
<proteinExistence type="predicted"/>
<name>A0AAW1D7I6_9HEMI</name>
<dbReference type="EMBL" id="JAPXFL010000006">
    <property type="protein sequence ID" value="KAK9505720.1"/>
    <property type="molecule type" value="Genomic_DNA"/>
</dbReference>
<keyword evidence="1" id="KW-0732">Signal</keyword>
<reference evidence="2 3" key="1">
    <citation type="submission" date="2022-12" db="EMBL/GenBank/DDBJ databases">
        <title>Chromosome-level genome assembly of true bugs.</title>
        <authorList>
            <person name="Ma L."/>
            <person name="Li H."/>
        </authorList>
    </citation>
    <scope>NUCLEOTIDE SEQUENCE [LARGE SCALE GENOMIC DNA]</scope>
    <source>
        <strain evidence="2">Lab_2022b</strain>
    </source>
</reference>
<evidence type="ECO:0000313" key="3">
    <source>
        <dbReference type="Proteomes" id="UP001461498"/>
    </source>
</evidence>
<feature type="chain" id="PRO_5043452407" evidence="1">
    <location>
        <begin position="18"/>
        <end position="155"/>
    </location>
</feature>